<dbReference type="SUPFAM" id="SSF52733">
    <property type="entry name" value="Nicotinate mononucleotide:5,6-dimethylbenzimidazole phosphoribosyltransferase (CobT)"/>
    <property type="match status" value="1"/>
</dbReference>
<dbReference type="CDD" id="cd02439">
    <property type="entry name" value="DMB-PRT_CobT"/>
    <property type="match status" value="1"/>
</dbReference>
<comment type="function">
    <text evidence="10">Catalyzes the synthesis of alpha-ribazole-5'-phosphate from nicotinate mononucleotide (NAMN) and 5,6-dimethylbenzimidazole (DMB).</text>
</comment>
<keyword evidence="5 10" id="KW-0169">Cobalamin biosynthesis</keyword>
<keyword evidence="6 10" id="KW-0328">Glycosyltransferase</keyword>
<evidence type="ECO:0000256" key="10">
    <source>
        <dbReference type="HAMAP-Rule" id="MF_00230"/>
    </source>
</evidence>
<dbReference type="Proteomes" id="UP001165292">
    <property type="component" value="Unassembled WGS sequence"/>
</dbReference>
<name>A0AA42BF00_9GAMM</name>
<comment type="catalytic activity">
    <reaction evidence="9 10">
        <text>5,6-dimethylbenzimidazole + nicotinate beta-D-ribonucleotide = alpha-ribazole 5'-phosphate + nicotinate + H(+)</text>
        <dbReference type="Rhea" id="RHEA:11196"/>
        <dbReference type="ChEBI" id="CHEBI:15378"/>
        <dbReference type="ChEBI" id="CHEBI:15890"/>
        <dbReference type="ChEBI" id="CHEBI:32544"/>
        <dbReference type="ChEBI" id="CHEBI:57502"/>
        <dbReference type="ChEBI" id="CHEBI:57918"/>
        <dbReference type="EC" id="2.4.2.21"/>
    </reaction>
</comment>
<dbReference type="GO" id="GO:0008939">
    <property type="term" value="F:nicotinate-nucleotide-dimethylbenzimidazole phosphoribosyltransferase activity"/>
    <property type="evidence" value="ECO:0007669"/>
    <property type="project" value="UniProtKB-UniRule"/>
</dbReference>
<dbReference type="InterPro" id="IPR003200">
    <property type="entry name" value="Nict_dMeBzImd_PRibTrfase"/>
</dbReference>
<dbReference type="InterPro" id="IPR023195">
    <property type="entry name" value="Nict_dMeBzImd_PRibTrfase_N"/>
</dbReference>
<evidence type="ECO:0000256" key="8">
    <source>
        <dbReference type="ARBA" id="ARBA00030686"/>
    </source>
</evidence>
<keyword evidence="7 10" id="KW-0808">Transferase</keyword>
<dbReference type="NCBIfam" id="NF000996">
    <property type="entry name" value="PRK00105.1"/>
    <property type="match status" value="1"/>
</dbReference>
<dbReference type="HAMAP" id="MF_00230">
    <property type="entry name" value="CobT"/>
    <property type="match status" value="1"/>
</dbReference>
<protein>
    <recommendedName>
        <fullName evidence="4 10">Nicotinate-nucleotide--dimethylbenzimidazole phosphoribosyltransferase</fullName>
        <shortName evidence="10">NN:DBI PRT</shortName>
        <ecNumber evidence="3 10">2.4.2.21</ecNumber>
    </recommendedName>
    <alternativeName>
        <fullName evidence="8 10">N(1)-alpha-phosphoribosyltransferase</fullName>
    </alternativeName>
</protein>
<dbReference type="EC" id="2.4.2.21" evidence="3 10"/>
<reference evidence="11" key="1">
    <citation type="submission" date="2022-06" db="EMBL/GenBank/DDBJ databases">
        <title>Detection of beta-lactamases in bacteria of animal origin.</title>
        <authorList>
            <person name="Mlynarcik P."/>
            <person name="Zdarska V."/>
            <person name="Chudobova H."/>
            <person name="Prochazkova P."/>
            <person name="Hricova K."/>
            <person name="Mezerova K."/>
            <person name="Bardon J."/>
            <person name="Dolejska M."/>
            <person name="Sukkar I."/>
            <person name="Kolar M."/>
        </authorList>
    </citation>
    <scope>NUCLEOTIDE SEQUENCE</scope>
    <source>
        <strain evidence="11">S 300-3</strain>
    </source>
</reference>
<accession>A0AA42BF00</accession>
<dbReference type="Gene3D" id="3.40.50.10210">
    <property type="match status" value="1"/>
</dbReference>
<comment type="pathway">
    <text evidence="1 10">Nucleoside biosynthesis; alpha-ribazole biosynthesis; alpha-ribazole from 5,6-dimethylbenzimidazole: step 1/2.</text>
</comment>
<dbReference type="PANTHER" id="PTHR43463:SF1">
    <property type="entry name" value="NICOTINATE-NUCLEOTIDE--DIMETHYLBENZIMIDAZOLE PHOSPHORIBOSYLTRANSFERASE"/>
    <property type="match status" value="1"/>
</dbReference>
<dbReference type="InterPro" id="IPR036087">
    <property type="entry name" value="Nict_dMeBzImd_PRibTrfase_sf"/>
</dbReference>
<evidence type="ECO:0000313" key="11">
    <source>
        <dbReference type="EMBL" id="MCO7546942.1"/>
    </source>
</evidence>
<dbReference type="Pfam" id="PF02277">
    <property type="entry name" value="DBI_PRT"/>
    <property type="match status" value="1"/>
</dbReference>
<dbReference type="GO" id="GO:0009236">
    <property type="term" value="P:cobalamin biosynthetic process"/>
    <property type="evidence" value="ECO:0007669"/>
    <property type="project" value="UniProtKB-UniRule"/>
</dbReference>
<dbReference type="RefSeq" id="WP_253165014.1">
    <property type="nucleotide sequence ID" value="NZ_DAMACR010000057.1"/>
</dbReference>
<dbReference type="Gene3D" id="1.10.1610.10">
    <property type="match status" value="1"/>
</dbReference>
<dbReference type="PANTHER" id="PTHR43463">
    <property type="entry name" value="NICOTINATE-NUCLEOTIDE--DIMETHYLBENZIMIDAZOLE PHOSPHORIBOSYLTRANSFERASE"/>
    <property type="match status" value="1"/>
</dbReference>
<evidence type="ECO:0000256" key="4">
    <source>
        <dbReference type="ARBA" id="ARBA00015486"/>
    </source>
</evidence>
<evidence type="ECO:0000256" key="1">
    <source>
        <dbReference type="ARBA" id="ARBA00005049"/>
    </source>
</evidence>
<evidence type="ECO:0000256" key="7">
    <source>
        <dbReference type="ARBA" id="ARBA00022679"/>
    </source>
</evidence>
<evidence type="ECO:0000256" key="3">
    <source>
        <dbReference type="ARBA" id="ARBA00011991"/>
    </source>
</evidence>
<proteinExistence type="inferred from homology"/>
<dbReference type="FunFam" id="3.40.50.10210:FF:000001">
    <property type="entry name" value="Nicotinate-nucleotide--dimethylbenzimidazole phosphoribosyltransferase"/>
    <property type="match status" value="1"/>
</dbReference>
<organism evidence="11 12">
    <name type="scientific">Stutzerimonas nitrititolerans</name>
    <dbReference type="NCBI Taxonomy" id="2482751"/>
    <lineage>
        <taxon>Bacteria</taxon>
        <taxon>Pseudomonadati</taxon>
        <taxon>Pseudomonadota</taxon>
        <taxon>Gammaproteobacteria</taxon>
        <taxon>Pseudomonadales</taxon>
        <taxon>Pseudomonadaceae</taxon>
        <taxon>Stutzerimonas</taxon>
    </lineage>
</organism>
<evidence type="ECO:0000256" key="9">
    <source>
        <dbReference type="ARBA" id="ARBA00047340"/>
    </source>
</evidence>
<evidence type="ECO:0000313" key="12">
    <source>
        <dbReference type="Proteomes" id="UP001165292"/>
    </source>
</evidence>
<comment type="similarity">
    <text evidence="2 10">Belongs to the CobT family.</text>
</comment>
<dbReference type="EMBL" id="JAMYBS010000040">
    <property type="protein sequence ID" value="MCO7546942.1"/>
    <property type="molecule type" value="Genomic_DNA"/>
</dbReference>
<dbReference type="NCBIfam" id="TIGR03160">
    <property type="entry name" value="cobT_DBIPRT"/>
    <property type="match status" value="1"/>
</dbReference>
<sequence>MPALPSITIHTPDPAILPALRHKIDRKTKPLGALGVLEALALQIGLIQQSLTPSLRRPSLTIFAADHGLARAGVSLYPPEVTPQMVYNFLAGGAATNIFARQHGFALQVVDAGVNADFPSDLPLRHEKLGFGTANTLEAPAMSRTQAIQGLETGRRIAHEEVEKGSNVLAFGEMGIGNTSSATLLSHFLANLPIAACTGRGTGLDDAGLARKIAILEAVAARVGPGPHEVLDILAEVGGFEVVMMTGAMLGAAEKGTLIVIDGFIASAALLAAMRIAPAVRDYAVFGHRSHEGGHPLLLNHLLATPLLQLDLRLGEGSGAVLAWPLLQAACGFLNEMASFEEAGVSGEAAQ</sequence>
<feature type="active site" description="Proton acceptor" evidence="10">
    <location>
        <position position="316"/>
    </location>
</feature>
<evidence type="ECO:0000256" key="6">
    <source>
        <dbReference type="ARBA" id="ARBA00022676"/>
    </source>
</evidence>
<dbReference type="AlphaFoldDB" id="A0AA42BF00"/>
<evidence type="ECO:0000256" key="5">
    <source>
        <dbReference type="ARBA" id="ARBA00022573"/>
    </source>
</evidence>
<comment type="caution">
    <text evidence="11">The sequence shown here is derived from an EMBL/GenBank/DDBJ whole genome shotgun (WGS) entry which is preliminary data.</text>
</comment>
<gene>
    <name evidence="10 11" type="primary">cobT</name>
    <name evidence="11" type="ORF">NJF43_19515</name>
</gene>
<dbReference type="InterPro" id="IPR017846">
    <property type="entry name" value="Nict_dMeBzImd_PRibTrfase_bact"/>
</dbReference>
<evidence type="ECO:0000256" key="2">
    <source>
        <dbReference type="ARBA" id="ARBA00007110"/>
    </source>
</evidence>